<dbReference type="SUPFAM" id="SSF50800">
    <property type="entry name" value="PK beta-barrel domain-like"/>
    <property type="match status" value="1"/>
</dbReference>
<dbReference type="GO" id="GO:0030151">
    <property type="term" value="F:molybdenum ion binding"/>
    <property type="evidence" value="ECO:0007669"/>
    <property type="project" value="InterPro"/>
</dbReference>
<dbReference type="EMBL" id="BMPQ01000028">
    <property type="protein sequence ID" value="GGL01869.1"/>
    <property type="molecule type" value="Genomic_DNA"/>
</dbReference>
<reference evidence="2" key="1">
    <citation type="journal article" date="2014" name="Int. J. Syst. Evol. Microbiol.">
        <title>Complete genome sequence of Corynebacterium casei LMG S-19264T (=DSM 44701T), isolated from a smear-ripened cheese.</title>
        <authorList>
            <consortium name="US DOE Joint Genome Institute (JGI-PGF)"/>
            <person name="Walter F."/>
            <person name="Albersmeier A."/>
            <person name="Kalinowski J."/>
            <person name="Ruckert C."/>
        </authorList>
    </citation>
    <scope>NUCLEOTIDE SEQUENCE</scope>
    <source>
        <strain evidence="2">JCM 3035</strain>
    </source>
</reference>
<dbReference type="InterPro" id="IPR011037">
    <property type="entry name" value="Pyrv_Knase-like_insert_dom_sf"/>
</dbReference>
<dbReference type="GO" id="GO:0003824">
    <property type="term" value="F:catalytic activity"/>
    <property type="evidence" value="ECO:0007669"/>
    <property type="project" value="InterPro"/>
</dbReference>
<evidence type="ECO:0000259" key="1">
    <source>
        <dbReference type="PROSITE" id="PS51340"/>
    </source>
</evidence>
<accession>A0A917RE66</accession>
<organism evidence="2 3">
    <name type="scientific">Streptomyces flaveus</name>
    <dbReference type="NCBI Taxonomy" id="66370"/>
    <lineage>
        <taxon>Bacteria</taxon>
        <taxon>Bacillati</taxon>
        <taxon>Actinomycetota</taxon>
        <taxon>Actinomycetes</taxon>
        <taxon>Kitasatosporales</taxon>
        <taxon>Streptomycetaceae</taxon>
        <taxon>Streptomyces</taxon>
        <taxon>Streptomyces aurantiacus group</taxon>
    </lineage>
</organism>
<dbReference type="Gene3D" id="2.40.33.20">
    <property type="entry name" value="PK beta-barrel domain-like"/>
    <property type="match status" value="1"/>
</dbReference>
<proteinExistence type="predicted"/>
<comment type="caution">
    <text evidence="2">The sequence shown here is derived from an EMBL/GenBank/DDBJ whole genome shotgun (WGS) entry which is preliminary data.</text>
</comment>
<dbReference type="Proteomes" id="UP000637788">
    <property type="component" value="Unassembled WGS sequence"/>
</dbReference>
<feature type="domain" description="MOSC" evidence="1">
    <location>
        <begin position="114"/>
        <end position="279"/>
    </location>
</feature>
<dbReference type="AlphaFoldDB" id="A0A917RE66"/>
<dbReference type="PROSITE" id="PS51340">
    <property type="entry name" value="MOSC"/>
    <property type="match status" value="1"/>
</dbReference>
<dbReference type="Pfam" id="PF03476">
    <property type="entry name" value="MOSC_N"/>
    <property type="match status" value="1"/>
</dbReference>
<name>A0A917RE66_9ACTN</name>
<dbReference type="RefSeq" id="WP_189326079.1">
    <property type="nucleotide sequence ID" value="NZ_BMPQ01000028.1"/>
</dbReference>
<dbReference type="InterPro" id="IPR005303">
    <property type="entry name" value="MOCOS_middle"/>
</dbReference>
<protein>
    <submittedName>
        <fullName evidence="2">Molybdenum cofactor biosysynthesis protein</fullName>
    </submittedName>
</protein>
<dbReference type="InterPro" id="IPR005302">
    <property type="entry name" value="MoCF_Sase_C"/>
</dbReference>
<dbReference type="GO" id="GO:0030170">
    <property type="term" value="F:pyridoxal phosphate binding"/>
    <property type="evidence" value="ECO:0007669"/>
    <property type="project" value="InterPro"/>
</dbReference>
<reference evidence="2" key="2">
    <citation type="submission" date="2020-09" db="EMBL/GenBank/DDBJ databases">
        <authorList>
            <person name="Sun Q."/>
            <person name="Ohkuma M."/>
        </authorList>
    </citation>
    <scope>NUCLEOTIDE SEQUENCE</scope>
    <source>
        <strain evidence="2">JCM 3035</strain>
    </source>
</reference>
<gene>
    <name evidence="2" type="ORF">GCM10010094_73450</name>
</gene>
<dbReference type="Pfam" id="PF03473">
    <property type="entry name" value="MOSC"/>
    <property type="match status" value="1"/>
</dbReference>
<evidence type="ECO:0000313" key="3">
    <source>
        <dbReference type="Proteomes" id="UP000637788"/>
    </source>
</evidence>
<sequence length="282" mass="29974">MGIVTALRRYPVKSMVGEALTSVAVTARGLCGDRVSAVLDDAGTVGSAKHPRKWGPLLRCRSRLTSTDTVVVELPDGIVLSAGDPDLDARLSKLLGRHVSLSATPREHGGALERAVPEYEGGVPDAVRSTATTDATGAAITSGQVAPGTFFDYGAVHLVTTTALARLRATYPTGDFDPRRFRPNLVVDTPDGPGFPEDAWIHSRLRIGEAVFRAVVPTPRCVIPTLAQEELPPDPGIMRAVAREHRIPVFDLGRLSCVGVYLDVLEPGTVRIGDSVTRLGNS</sequence>
<keyword evidence="3" id="KW-1185">Reference proteome</keyword>
<evidence type="ECO:0000313" key="2">
    <source>
        <dbReference type="EMBL" id="GGL01869.1"/>
    </source>
</evidence>